<gene>
    <name evidence="1" type="ORF">COB67_09825</name>
</gene>
<name>A0A2A4T048_9DELT</name>
<protein>
    <submittedName>
        <fullName evidence="1">Uncharacterized protein</fullName>
    </submittedName>
</protein>
<reference evidence="2" key="1">
    <citation type="submission" date="2017-08" db="EMBL/GenBank/DDBJ databases">
        <title>A dynamic microbial community with high functional redundancy inhabits the cold, oxic subseafloor aquifer.</title>
        <authorList>
            <person name="Tully B.J."/>
            <person name="Wheat C.G."/>
            <person name="Glazer B.T."/>
            <person name="Huber J.A."/>
        </authorList>
    </citation>
    <scope>NUCLEOTIDE SEQUENCE [LARGE SCALE GENOMIC DNA]</scope>
</reference>
<sequence>MLKLLTERETAKEIRELTQNSTSLKFAVAFWGDGSIDSLEINDSPDEIKIICNLLSGATNPSVIKTLQENEKVDLRHHPQLHAKVYWTKNRGIVGSSNASANGLNFEGKGSKGWFEANLLTEDRSVLNQLEVWFDGLWQQSEDINSEVLEEASLRWKLRRKSRVNRSGKVKESLLQALFNDPEDFKDRGIKLALYFTGERSQLANEGLEEIKKSLSIEKSDELDCYEDWEEIPPGTDIIDIYLGSRGGVNFGGLWHIPDESPHRVLKNEKIEEKTVITLCHRLKTINGRKLSEADKNLIKKHMRKLREKYLAEEDAVLIDIHDAREILIGKDGTCQ</sequence>
<evidence type="ECO:0000313" key="2">
    <source>
        <dbReference type="Proteomes" id="UP000218113"/>
    </source>
</evidence>
<evidence type="ECO:0000313" key="1">
    <source>
        <dbReference type="EMBL" id="PCI26774.1"/>
    </source>
</evidence>
<comment type="caution">
    <text evidence="1">The sequence shown here is derived from an EMBL/GenBank/DDBJ whole genome shotgun (WGS) entry which is preliminary data.</text>
</comment>
<accession>A0A2A4T048</accession>
<dbReference type="Gene3D" id="3.30.870.10">
    <property type="entry name" value="Endonuclease Chain A"/>
    <property type="match status" value="1"/>
</dbReference>
<organism evidence="1 2">
    <name type="scientific">SAR324 cluster bacterium</name>
    <dbReference type="NCBI Taxonomy" id="2024889"/>
    <lineage>
        <taxon>Bacteria</taxon>
        <taxon>Deltaproteobacteria</taxon>
        <taxon>SAR324 cluster</taxon>
    </lineage>
</organism>
<dbReference type="CDD" id="cd09117">
    <property type="entry name" value="PLDc_Bfil_DEXD_like"/>
    <property type="match status" value="1"/>
</dbReference>
<dbReference type="AlphaFoldDB" id="A0A2A4T048"/>
<dbReference type="Proteomes" id="UP000218113">
    <property type="component" value="Unassembled WGS sequence"/>
</dbReference>
<dbReference type="EMBL" id="NVSR01000085">
    <property type="protein sequence ID" value="PCI26774.1"/>
    <property type="molecule type" value="Genomic_DNA"/>
</dbReference>
<proteinExistence type="predicted"/>
<dbReference type="SUPFAM" id="SSF56024">
    <property type="entry name" value="Phospholipase D/nuclease"/>
    <property type="match status" value="1"/>
</dbReference>